<accession>A0A419SYG2</accession>
<dbReference type="InterPro" id="IPR001509">
    <property type="entry name" value="Epimerase_deHydtase"/>
</dbReference>
<dbReference type="PANTHER" id="PTHR48079">
    <property type="entry name" value="PROTEIN YEEZ"/>
    <property type="match status" value="1"/>
</dbReference>
<protein>
    <recommendedName>
        <fullName evidence="1">NAD-dependent epimerase/dehydratase domain-containing protein</fullName>
    </recommendedName>
</protein>
<proteinExistence type="predicted"/>
<dbReference type="EMBL" id="MCIA01000031">
    <property type="protein sequence ID" value="RKD30245.1"/>
    <property type="molecule type" value="Genomic_DNA"/>
</dbReference>
<feature type="domain" description="NAD-dependent epimerase/dehydratase" evidence="1">
    <location>
        <begin position="2"/>
        <end position="200"/>
    </location>
</feature>
<name>A0A419SYG2_9FIRM</name>
<dbReference type="AlphaFoldDB" id="A0A419SYG2"/>
<reference evidence="2 3" key="1">
    <citation type="submission" date="2016-08" db="EMBL/GenBank/DDBJ databases">
        <title>A new outlook on sporulation: Clostridium algidixylanolyticum.</title>
        <authorList>
            <person name="Poppleton D.I."/>
            <person name="Gribaldo S."/>
        </authorList>
    </citation>
    <scope>NUCLEOTIDE SEQUENCE [LARGE SCALE GENOMIC DNA]</scope>
    <source>
        <strain evidence="2 3">SPL73</strain>
    </source>
</reference>
<dbReference type="InterPro" id="IPR051783">
    <property type="entry name" value="NAD(P)-dependent_oxidoreduct"/>
</dbReference>
<dbReference type="SUPFAM" id="SSF51735">
    <property type="entry name" value="NAD(P)-binding Rossmann-fold domains"/>
    <property type="match status" value="1"/>
</dbReference>
<evidence type="ECO:0000259" key="1">
    <source>
        <dbReference type="Pfam" id="PF01370"/>
    </source>
</evidence>
<dbReference type="GO" id="GO:0004029">
    <property type="term" value="F:aldehyde dehydrogenase (NAD+) activity"/>
    <property type="evidence" value="ECO:0007669"/>
    <property type="project" value="TreeGrafter"/>
</dbReference>
<dbReference type="GO" id="GO:0005737">
    <property type="term" value="C:cytoplasm"/>
    <property type="evidence" value="ECO:0007669"/>
    <property type="project" value="TreeGrafter"/>
</dbReference>
<dbReference type="Gene3D" id="3.40.50.720">
    <property type="entry name" value="NAD(P)-binding Rossmann-like Domain"/>
    <property type="match status" value="1"/>
</dbReference>
<keyword evidence="3" id="KW-1185">Reference proteome</keyword>
<evidence type="ECO:0000313" key="3">
    <source>
        <dbReference type="Proteomes" id="UP000284277"/>
    </source>
</evidence>
<dbReference type="RefSeq" id="WP_120197768.1">
    <property type="nucleotide sequence ID" value="NZ_MCIA01000031.1"/>
</dbReference>
<dbReference type="InterPro" id="IPR036291">
    <property type="entry name" value="NAD(P)-bd_dom_sf"/>
</dbReference>
<gene>
    <name evidence="2" type="ORF">BET01_06525</name>
</gene>
<sequence length="291" mass="33175">MILITGCTGYIGSRLCKQLLASEYKIRGLIRPSEKVKAQSLIELGLIPYYGELTDPVSLRDIAEDIEFVYHLAGIHSTYHNTYNLYVRGTENLLQEFKRNPKIPVVVASNSAVYSDTQTPHIESSKPITNHPFGEITMEMEKTVMNLSENYAIFRLGEVYGEKEANPFQACSKGITLIGDGMNNTAKIHIKDVINILTKCTKFFPKGIFNLCDDLPVHQLEFYQYVEALSKTTCVQLKKEMEISERIMLSIHGLRTLNIAMDNSLIKQTLNYEFIYPTYKEGLEFLYENQC</sequence>
<dbReference type="Pfam" id="PF01370">
    <property type="entry name" value="Epimerase"/>
    <property type="match status" value="1"/>
</dbReference>
<evidence type="ECO:0000313" key="2">
    <source>
        <dbReference type="EMBL" id="RKD30245.1"/>
    </source>
</evidence>
<dbReference type="OrthoDB" id="9811743at2"/>
<organism evidence="2 3">
    <name type="scientific">Lacrimispora algidixylanolytica</name>
    <dbReference type="NCBI Taxonomy" id="94868"/>
    <lineage>
        <taxon>Bacteria</taxon>
        <taxon>Bacillati</taxon>
        <taxon>Bacillota</taxon>
        <taxon>Clostridia</taxon>
        <taxon>Lachnospirales</taxon>
        <taxon>Lachnospiraceae</taxon>
        <taxon>Lacrimispora</taxon>
    </lineage>
</organism>
<dbReference type="PANTHER" id="PTHR48079:SF6">
    <property type="entry name" value="NAD(P)-BINDING DOMAIN-CONTAINING PROTEIN-RELATED"/>
    <property type="match status" value="1"/>
</dbReference>
<comment type="caution">
    <text evidence="2">The sequence shown here is derived from an EMBL/GenBank/DDBJ whole genome shotgun (WGS) entry which is preliminary data.</text>
</comment>
<dbReference type="Proteomes" id="UP000284277">
    <property type="component" value="Unassembled WGS sequence"/>
</dbReference>